<name>A0A0P1FPY5_9RHOB</name>
<evidence type="ECO:0000313" key="2">
    <source>
        <dbReference type="EMBL" id="CUH70758.1"/>
    </source>
</evidence>
<dbReference type="Proteomes" id="UP000051086">
    <property type="component" value="Unassembled WGS sequence"/>
</dbReference>
<dbReference type="AlphaFoldDB" id="A0A0P1FPY5"/>
<protein>
    <submittedName>
        <fullName evidence="2">Uncharacterized protein</fullName>
    </submittedName>
</protein>
<evidence type="ECO:0000313" key="1">
    <source>
        <dbReference type="EMBL" id="CUH70084.1"/>
    </source>
</evidence>
<evidence type="ECO:0000313" key="4">
    <source>
        <dbReference type="Proteomes" id="UP000051887"/>
    </source>
</evidence>
<proteinExistence type="predicted"/>
<keyword evidence="3" id="KW-1185">Reference proteome</keyword>
<gene>
    <name evidence="1" type="ORF">TL5118_04059</name>
    <name evidence="2" type="ORF">TL5120_00538</name>
</gene>
<dbReference type="Proteomes" id="UP000051887">
    <property type="component" value="Unassembled WGS sequence"/>
</dbReference>
<dbReference type="EMBL" id="CYSB01000045">
    <property type="protein sequence ID" value="CUH70084.1"/>
    <property type="molecule type" value="Genomic_DNA"/>
</dbReference>
<reference evidence="2 4" key="2">
    <citation type="submission" date="2015-09" db="EMBL/GenBank/DDBJ databases">
        <authorList>
            <consortium name="Swine Surveillance"/>
        </authorList>
    </citation>
    <scope>NUCLEOTIDE SEQUENCE [LARGE SCALE GENOMIC DNA]</scope>
    <source>
        <strain evidence="2 4">5120</strain>
    </source>
</reference>
<reference evidence="1 3" key="1">
    <citation type="submission" date="2015-09" db="EMBL/GenBank/DDBJ databases">
        <authorList>
            <person name="Rodrigo-Torres L."/>
            <person name="Arahal D.R."/>
        </authorList>
    </citation>
    <scope>NUCLEOTIDE SEQUENCE [LARGE SCALE GENOMIC DNA]</scope>
    <source>
        <strain evidence="1 3">CECT 5118</strain>
    </source>
</reference>
<sequence length="243" mass="28632">MKKKDEINETIMYLSRIFDKHTNFVDVQANALVFTIQVKNFHNTDRVQNAIYKKIHRAIYGRLPSPDEFTFSMFIAGDVEGSRSGYIPDHVLLDPMMPHYHGIILFSKQDWEVIRENISYWKSKIRSSISDIREILDDVVDADGCIIKESIWIDIFDKKKCHDAKHQSPTGDYVQYAMKSHLQAINRSIYTYQPKVYPFDVYATEKDTMSASHLFDVLYGLQRRFDQKRNLMRQQIKIKPKKL</sequence>
<accession>A0A0P1FPY5</accession>
<evidence type="ECO:0000313" key="3">
    <source>
        <dbReference type="Proteomes" id="UP000051086"/>
    </source>
</evidence>
<dbReference type="EMBL" id="CYSC01000010">
    <property type="protein sequence ID" value="CUH70758.1"/>
    <property type="molecule type" value="Genomic_DNA"/>
</dbReference>
<dbReference type="RefSeq" id="WP_058242103.1">
    <property type="nucleotide sequence ID" value="NZ_CYSB01000045.1"/>
</dbReference>
<organism evidence="2 4">
    <name type="scientific">Thalassovita autumnalis</name>
    <dbReference type="NCBI Taxonomy" id="2072972"/>
    <lineage>
        <taxon>Bacteria</taxon>
        <taxon>Pseudomonadati</taxon>
        <taxon>Pseudomonadota</taxon>
        <taxon>Alphaproteobacteria</taxon>
        <taxon>Rhodobacterales</taxon>
        <taxon>Roseobacteraceae</taxon>
        <taxon>Thalassovita</taxon>
    </lineage>
</organism>
<dbReference type="OrthoDB" id="10005426at2"/>